<dbReference type="STRING" id="177439.DP2671"/>
<keyword evidence="8 12" id="KW-1133">Transmembrane helix</keyword>
<keyword evidence="9 12" id="KW-0472">Membrane</keyword>
<keyword evidence="5 12" id="KW-0812">Transmembrane</keyword>
<evidence type="ECO:0000256" key="1">
    <source>
        <dbReference type="ARBA" id="ARBA00006257"/>
    </source>
</evidence>
<keyword evidence="14" id="KW-1185">Reference proteome</keyword>
<comment type="similarity">
    <text evidence="1 12">Belongs to the FliP/MopC/SpaP family.</text>
</comment>
<protein>
    <recommendedName>
        <fullName evidence="2 12">Flagellar biosynthetic protein FliP</fullName>
    </recommendedName>
</protein>
<dbReference type="NCBIfam" id="TIGR01103">
    <property type="entry name" value="fliP"/>
    <property type="match status" value="1"/>
</dbReference>
<proteinExistence type="inferred from homology"/>
<dbReference type="GO" id="GO:0009425">
    <property type="term" value="C:bacterial-type flagellum basal body"/>
    <property type="evidence" value="ECO:0007669"/>
    <property type="project" value="UniProtKB-SubCell"/>
</dbReference>
<evidence type="ECO:0000256" key="8">
    <source>
        <dbReference type="ARBA" id="ARBA00022989"/>
    </source>
</evidence>
<dbReference type="RefSeq" id="WP_011189912.1">
    <property type="nucleotide sequence ID" value="NC_006138.1"/>
</dbReference>
<evidence type="ECO:0000256" key="2">
    <source>
        <dbReference type="ARBA" id="ARBA00021714"/>
    </source>
</evidence>
<evidence type="ECO:0000256" key="10">
    <source>
        <dbReference type="ARBA" id="ARBA00023143"/>
    </source>
</evidence>
<name>Q3V7H6_DESPS</name>
<evidence type="ECO:0000313" key="14">
    <source>
        <dbReference type="Proteomes" id="UP000000602"/>
    </source>
</evidence>
<dbReference type="GO" id="GO:0009306">
    <property type="term" value="P:protein secretion"/>
    <property type="evidence" value="ECO:0007669"/>
    <property type="project" value="UniProtKB-UniRule"/>
</dbReference>
<keyword evidence="11 12" id="KW-1006">Bacterial flagellum protein export</keyword>
<keyword evidence="13" id="KW-0969">Cilium</keyword>
<comment type="function">
    <text evidence="12">Plays a role in the flagellum-specific transport system.</text>
</comment>
<dbReference type="eggNOG" id="COG1338">
    <property type="taxonomic scope" value="Bacteria"/>
</dbReference>
<evidence type="ECO:0000256" key="7">
    <source>
        <dbReference type="ARBA" id="ARBA00022927"/>
    </source>
</evidence>
<gene>
    <name evidence="12" type="primary">fliP</name>
    <name evidence="13" type="ordered locus">DP2671</name>
</gene>
<dbReference type="PROSITE" id="PS01061">
    <property type="entry name" value="FLIP_2"/>
    <property type="match status" value="1"/>
</dbReference>
<dbReference type="PANTHER" id="PTHR30587:SF0">
    <property type="entry name" value="FLAGELLAR BIOSYNTHETIC PROTEIN FLIP"/>
    <property type="match status" value="1"/>
</dbReference>
<organism evidence="13 14">
    <name type="scientific">Desulfotalea psychrophila (strain LSv54 / DSM 12343)</name>
    <dbReference type="NCBI Taxonomy" id="177439"/>
    <lineage>
        <taxon>Bacteria</taxon>
        <taxon>Pseudomonadati</taxon>
        <taxon>Thermodesulfobacteriota</taxon>
        <taxon>Desulfobulbia</taxon>
        <taxon>Desulfobulbales</taxon>
        <taxon>Desulfocapsaceae</taxon>
        <taxon>Desulfotalea</taxon>
    </lineage>
</organism>
<comment type="subcellular location">
    <subcellularLocation>
        <location evidence="12">Cell membrane</location>
        <topology evidence="12">Multi-pass membrane protein</topology>
    </subcellularLocation>
    <subcellularLocation>
        <location evidence="12">Bacterial flagellum basal body</location>
    </subcellularLocation>
</comment>
<dbReference type="HOGENOM" id="CLU_042028_0_1_7"/>
<dbReference type="PANTHER" id="PTHR30587">
    <property type="entry name" value="FLAGELLAR BIOSYNTHETIC PROTEIN FLIP"/>
    <property type="match status" value="1"/>
</dbReference>
<evidence type="ECO:0000256" key="9">
    <source>
        <dbReference type="ARBA" id="ARBA00023136"/>
    </source>
</evidence>
<keyword evidence="4 12" id="KW-1003">Cell membrane</keyword>
<evidence type="ECO:0000313" key="13">
    <source>
        <dbReference type="EMBL" id="CAG37400.1"/>
    </source>
</evidence>
<dbReference type="PRINTS" id="PR01302">
    <property type="entry name" value="TYPE3IMPPROT"/>
</dbReference>
<reference evidence="14" key="1">
    <citation type="journal article" date="2004" name="Environ. Microbiol.">
        <title>The genome of Desulfotalea psychrophila, a sulfate-reducing bacterium from permanently cold Arctic sediments.</title>
        <authorList>
            <person name="Rabus R."/>
            <person name="Ruepp A."/>
            <person name="Frickey T."/>
            <person name="Rattei T."/>
            <person name="Fartmann B."/>
            <person name="Stark M."/>
            <person name="Bauer M."/>
            <person name="Zibat A."/>
            <person name="Lombardot T."/>
            <person name="Becker I."/>
            <person name="Amann J."/>
            <person name="Gellner K."/>
            <person name="Teeling H."/>
            <person name="Leuschner W.D."/>
            <person name="Gloeckner F.-O."/>
            <person name="Lupas A.N."/>
            <person name="Amann R."/>
            <person name="Klenk H.-P."/>
        </authorList>
    </citation>
    <scope>NUCLEOTIDE SEQUENCE [LARGE SCALE GENOMIC DNA]</scope>
    <source>
        <strain evidence="14">DSM 12343 / LSv54</strain>
    </source>
</reference>
<evidence type="ECO:0000256" key="5">
    <source>
        <dbReference type="ARBA" id="ARBA00022692"/>
    </source>
</evidence>
<dbReference type="AlphaFoldDB" id="Q3V7H6"/>
<sequence length="260" mass="28731">MNKTLKSPNSAKSKYLYILFLATISLLTSSHPSWAVGLPNITLGLEDADSPEKVSAALQILFVLTIISVAPAIVLMMTCFTRIVIVLGFVRQAMGTQNMPPNQIVIGFALFLTFFIMSPTINKINDTALQPYLAKEISQGKALDLTVFSMREFMFSQVQESELSFMAELTIEKEPKDKADIPTTTLIPAYMLSELKTAFSMGFMVYIPFLVIDMIVASVLMSMGMMMLPPVIISMPFKLLLFILVDGWTLIVGSLVKSFG</sequence>
<dbReference type="InterPro" id="IPR005838">
    <property type="entry name" value="T3SS_IM_P"/>
</dbReference>
<dbReference type="NCBIfam" id="NF009438">
    <property type="entry name" value="PRK12797.1"/>
    <property type="match status" value="1"/>
</dbReference>
<dbReference type="OrthoDB" id="9805111at2"/>
<dbReference type="GO" id="GO:0005886">
    <property type="term" value="C:plasma membrane"/>
    <property type="evidence" value="ECO:0007669"/>
    <property type="project" value="UniProtKB-SubCell"/>
</dbReference>
<evidence type="ECO:0000256" key="12">
    <source>
        <dbReference type="RuleBase" id="RU362069"/>
    </source>
</evidence>
<evidence type="ECO:0000256" key="3">
    <source>
        <dbReference type="ARBA" id="ARBA00022448"/>
    </source>
</evidence>
<dbReference type="PRINTS" id="PR00951">
    <property type="entry name" value="FLGBIOSNFLIP"/>
</dbReference>
<feature type="transmembrane region" description="Helical" evidence="12">
    <location>
        <begin position="239"/>
        <end position="256"/>
    </location>
</feature>
<keyword evidence="13" id="KW-0966">Cell projection</keyword>
<dbReference type="GO" id="GO:0044781">
    <property type="term" value="P:bacterial-type flagellum organization"/>
    <property type="evidence" value="ECO:0007669"/>
    <property type="project" value="UniProtKB-UniRule"/>
</dbReference>
<keyword evidence="13" id="KW-0282">Flagellum</keyword>
<dbReference type="Proteomes" id="UP000000602">
    <property type="component" value="Chromosome"/>
</dbReference>
<dbReference type="EMBL" id="CR522870">
    <property type="protein sequence ID" value="CAG37400.1"/>
    <property type="molecule type" value="Genomic_DNA"/>
</dbReference>
<feature type="transmembrane region" description="Helical" evidence="12">
    <location>
        <begin position="59"/>
        <end position="90"/>
    </location>
</feature>
<feature type="transmembrane region" description="Helical" evidence="12">
    <location>
        <begin position="102"/>
        <end position="121"/>
    </location>
</feature>
<accession>Q3V7H6</accession>
<feature type="transmembrane region" description="Helical" evidence="12">
    <location>
        <begin position="203"/>
        <end position="227"/>
    </location>
</feature>
<dbReference type="KEGG" id="dps:DP2671"/>
<keyword evidence="3 12" id="KW-0813">Transport</keyword>
<dbReference type="Pfam" id="PF00813">
    <property type="entry name" value="FliP"/>
    <property type="match status" value="1"/>
</dbReference>
<evidence type="ECO:0000256" key="11">
    <source>
        <dbReference type="ARBA" id="ARBA00023225"/>
    </source>
</evidence>
<evidence type="ECO:0000256" key="6">
    <source>
        <dbReference type="ARBA" id="ARBA00022795"/>
    </source>
</evidence>
<dbReference type="InterPro" id="IPR005837">
    <property type="entry name" value="FliP"/>
</dbReference>
<evidence type="ECO:0000256" key="4">
    <source>
        <dbReference type="ARBA" id="ARBA00022475"/>
    </source>
</evidence>
<keyword evidence="10" id="KW-0975">Bacterial flagellum</keyword>
<keyword evidence="7 12" id="KW-0653">Protein transport</keyword>
<keyword evidence="6 12" id="KW-1005">Bacterial flagellum biogenesis</keyword>